<evidence type="ECO:0000256" key="4">
    <source>
        <dbReference type="ARBA" id="ARBA00022692"/>
    </source>
</evidence>
<evidence type="ECO:0000256" key="5">
    <source>
        <dbReference type="ARBA" id="ARBA00022927"/>
    </source>
</evidence>
<evidence type="ECO:0000259" key="10">
    <source>
        <dbReference type="PROSITE" id="PS50192"/>
    </source>
</evidence>
<dbReference type="InterPro" id="IPR000727">
    <property type="entry name" value="T_SNARE_dom"/>
</dbReference>
<keyword evidence="7" id="KW-0175">Coiled coil</keyword>
<evidence type="ECO:0000256" key="3">
    <source>
        <dbReference type="ARBA" id="ARBA00022448"/>
    </source>
</evidence>
<keyword evidence="8" id="KW-0472">Membrane</keyword>
<dbReference type="EMBL" id="AZHD01000001">
    <property type="protein sequence ID" value="OAA68305.1"/>
    <property type="molecule type" value="Genomic_DNA"/>
</dbReference>
<dbReference type="GO" id="GO:0005783">
    <property type="term" value="C:endoplasmic reticulum"/>
    <property type="evidence" value="ECO:0007669"/>
    <property type="project" value="TreeGrafter"/>
</dbReference>
<dbReference type="PROSITE" id="PS50192">
    <property type="entry name" value="T_SNARE"/>
    <property type="match status" value="1"/>
</dbReference>
<evidence type="ECO:0000256" key="7">
    <source>
        <dbReference type="ARBA" id="ARBA00023054"/>
    </source>
</evidence>
<dbReference type="OrthoDB" id="342981at2759"/>
<dbReference type="Proteomes" id="UP000076874">
    <property type="component" value="Unassembled WGS sequence"/>
</dbReference>
<organism evidence="11 12">
    <name type="scientific">Niveomyces insectorum RCEF 264</name>
    <dbReference type="NCBI Taxonomy" id="1081102"/>
    <lineage>
        <taxon>Eukaryota</taxon>
        <taxon>Fungi</taxon>
        <taxon>Dikarya</taxon>
        <taxon>Ascomycota</taxon>
        <taxon>Pezizomycotina</taxon>
        <taxon>Sordariomycetes</taxon>
        <taxon>Hypocreomycetidae</taxon>
        <taxon>Hypocreales</taxon>
        <taxon>Cordycipitaceae</taxon>
        <taxon>Niveomyces</taxon>
    </lineage>
</organism>
<dbReference type="GO" id="GO:0031201">
    <property type="term" value="C:SNARE complex"/>
    <property type="evidence" value="ECO:0007669"/>
    <property type="project" value="TreeGrafter"/>
</dbReference>
<protein>
    <submittedName>
        <fullName evidence="11">Snare protein</fullName>
    </submittedName>
</protein>
<accession>A0A168A6C4</accession>
<dbReference type="SUPFAM" id="SSF58038">
    <property type="entry name" value="SNARE fusion complex"/>
    <property type="match status" value="1"/>
</dbReference>
<dbReference type="AlphaFoldDB" id="A0A168A6C4"/>
<evidence type="ECO:0000313" key="12">
    <source>
        <dbReference type="Proteomes" id="UP000076874"/>
    </source>
</evidence>
<dbReference type="STRING" id="1081102.A0A168A6C4"/>
<evidence type="ECO:0000256" key="2">
    <source>
        <dbReference type="ARBA" id="ARBA00009063"/>
    </source>
</evidence>
<dbReference type="SMART" id="SM00397">
    <property type="entry name" value="t_SNARE"/>
    <property type="match status" value="1"/>
</dbReference>
<dbReference type="GO" id="GO:0006890">
    <property type="term" value="P:retrograde vesicle-mediated transport, Golgi to endoplasmic reticulum"/>
    <property type="evidence" value="ECO:0007669"/>
    <property type="project" value="TreeGrafter"/>
</dbReference>
<evidence type="ECO:0000313" key="11">
    <source>
        <dbReference type="EMBL" id="OAA68305.1"/>
    </source>
</evidence>
<dbReference type="PANTHER" id="PTHR15959:SF0">
    <property type="entry name" value="SYNTAXIN-18"/>
    <property type="match status" value="1"/>
</dbReference>
<evidence type="ECO:0000256" key="1">
    <source>
        <dbReference type="ARBA" id="ARBA00004211"/>
    </source>
</evidence>
<proteinExistence type="inferred from homology"/>
<feature type="region of interest" description="Disordered" evidence="9">
    <location>
        <begin position="47"/>
        <end position="79"/>
    </location>
</feature>
<reference evidence="11 12" key="1">
    <citation type="journal article" date="2016" name="Genome Biol. Evol.">
        <title>Divergent and convergent evolution of fungal pathogenicity.</title>
        <authorList>
            <person name="Shang Y."/>
            <person name="Xiao G."/>
            <person name="Zheng P."/>
            <person name="Cen K."/>
            <person name="Zhan S."/>
            <person name="Wang C."/>
        </authorList>
    </citation>
    <scope>NUCLEOTIDE SEQUENCE [LARGE SCALE GENOMIC DNA]</scope>
    <source>
        <strain evidence="11 12">RCEF 264</strain>
    </source>
</reference>
<comment type="similarity">
    <text evidence="2">Belongs to the syntaxin family.</text>
</comment>
<dbReference type="Gene3D" id="1.20.5.110">
    <property type="match status" value="1"/>
</dbReference>
<evidence type="ECO:0000256" key="6">
    <source>
        <dbReference type="ARBA" id="ARBA00022989"/>
    </source>
</evidence>
<keyword evidence="6" id="KW-1133">Transmembrane helix</keyword>
<dbReference type="GO" id="GO:0015031">
    <property type="term" value="P:protein transport"/>
    <property type="evidence" value="ECO:0007669"/>
    <property type="project" value="UniProtKB-KW"/>
</dbReference>
<keyword evidence="4" id="KW-0812">Transmembrane</keyword>
<comment type="caution">
    <text evidence="11">The sequence shown here is derived from an EMBL/GenBank/DDBJ whole genome shotgun (WGS) entry which is preliminary data.</text>
</comment>
<gene>
    <name evidence="11" type="ORF">SPI_00500</name>
</gene>
<keyword evidence="3" id="KW-0813">Transport</keyword>
<sequence>MYALDLTPVFNELLKKNDGRPTARVVFDPAKTDGFLKEAYRIPSSSARCGKPIRRLHHRRRRPPPHQRSGDDDAAASADDDAAAAPLTDAQRDEIDGNAKRLLRDLNASIRSLADAAALDQETQQALLRKRFAGPALRLPFVGMVTVKGVSGSGGSSNETTMTRSVEQADAEAALQQATLHRESILWYLRQRLQACGRGQQTMMEARLARMRMVGATTATAAAAAVATGPLQYPRPAPATTTAATTAAALEEEHQRAIGGGGGGGGGGSRPPAPSTRNEAADEAGLTAEQLQLFERGNQDMVKYYETTLDKVHAAEQSLVEIAELQTMLASNLELQATHVDQMVADAANTAENVARGNKELQKALARPSTARYTFYAASGLCLFVVVWDFFV</sequence>
<feature type="compositionally biased region" description="Basic residues" evidence="9">
    <location>
        <begin position="51"/>
        <end position="65"/>
    </location>
</feature>
<keyword evidence="12" id="KW-1185">Reference proteome</keyword>
<dbReference type="PANTHER" id="PTHR15959">
    <property type="entry name" value="SYNTAXIN-18"/>
    <property type="match status" value="1"/>
</dbReference>
<comment type="subcellular location">
    <subcellularLocation>
        <location evidence="1">Membrane</location>
        <topology evidence="1">Single-pass type IV membrane protein</topology>
    </subcellularLocation>
</comment>
<feature type="compositionally biased region" description="Gly residues" evidence="9">
    <location>
        <begin position="258"/>
        <end position="269"/>
    </location>
</feature>
<feature type="domain" description="T-SNARE coiled-coil homology" evidence="10">
    <location>
        <begin position="302"/>
        <end position="364"/>
    </location>
</feature>
<name>A0A168A6C4_9HYPO</name>
<evidence type="ECO:0000256" key="8">
    <source>
        <dbReference type="ARBA" id="ARBA00023136"/>
    </source>
</evidence>
<evidence type="ECO:0000256" key="9">
    <source>
        <dbReference type="SAM" id="MobiDB-lite"/>
    </source>
</evidence>
<feature type="region of interest" description="Disordered" evidence="9">
    <location>
        <begin position="256"/>
        <end position="284"/>
    </location>
</feature>
<keyword evidence="5" id="KW-0653">Protein transport</keyword>